<evidence type="ECO:0000259" key="10">
    <source>
        <dbReference type="PROSITE" id="PS51363"/>
    </source>
</evidence>
<organism evidence="11 12">
    <name type="scientific">Pelodiscus sinensis</name>
    <name type="common">Chinese softshell turtle</name>
    <name type="synonym">Trionyx sinensis</name>
    <dbReference type="NCBI Taxonomy" id="13735"/>
    <lineage>
        <taxon>Eukaryota</taxon>
        <taxon>Metazoa</taxon>
        <taxon>Chordata</taxon>
        <taxon>Craniata</taxon>
        <taxon>Vertebrata</taxon>
        <taxon>Euteleostomi</taxon>
        <taxon>Archelosauria</taxon>
        <taxon>Testudinata</taxon>
        <taxon>Testudines</taxon>
        <taxon>Cryptodira</taxon>
        <taxon>Trionychia</taxon>
        <taxon>Trionychidae</taxon>
        <taxon>Pelodiscus</taxon>
    </lineage>
</organism>
<dbReference type="GO" id="GO:0005829">
    <property type="term" value="C:cytosol"/>
    <property type="evidence" value="ECO:0007669"/>
    <property type="project" value="UniProtKB-SubCell"/>
</dbReference>
<evidence type="ECO:0000256" key="3">
    <source>
        <dbReference type="ARBA" id="ARBA00022490"/>
    </source>
</evidence>
<dbReference type="OMA" id="LAQSCKI"/>
<dbReference type="PANTHER" id="PTHR45887:SF1">
    <property type="entry name" value="TRANSLATION INITIATION FACTOR EIF-2B SUBUNIT EPSILON"/>
    <property type="match status" value="1"/>
</dbReference>
<feature type="compositionally biased region" description="Acidic residues" evidence="9">
    <location>
        <begin position="446"/>
        <end position="457"/>
    </location>
</feature>
<reference evidence="12" key="1">
    <citation type="submission" date="2011-10" db="EMBL/GenBank/DDBJ databases">
        <authorList>
            <consortium name="Soft-shell Turtle Genome Consortium"/>
        </authorList>
    </citation>
    <scope>NUCLEOTIDE SEQUENCE [LARGE SCALE GENOMIC DNA]</scope>
    <source>
        <strain evidence="12">Daiwa-1</strain>
    </source>
</reference>
<dbReference type="PANTHER" id="PTHR45887">
    <property type="entry name" value="TRANSLATION INITIATION FACTOR EIF-2B SUBUNIT EPSILON"/>
    <property type="match status" value="1"/>
</dbReference>
<evidence type="ECO:0000313" key="11">
    <source>
        <dbReference type="Ensembl" id="ENSPSIP00000015757.1"/>
    </source>
</evidence>
<keyword evidence="4" id="KW-0396">Initiation factor</keyword>
<dbReference type="InterPro" id="IPR016024">
    <property type="entry name" value="ARM-type_fold"/>
</dbReference>
<comment type="subunit">
    <text evidence="8">Component of the translation initiation factor 2B (eIF2B) complex which is a heterodecamer of two sets of five different subunits: alpha, beta, gamma, delta and epsilon. Subunits alpha, beta and delta comprise a regulatory subcomplex and subunits epsilon and gamma comprise a catalytic subcomplex. Within the complex, the hexameric regulatory complex resides at the center, with the two heterodimeric catalytic subcomplexes bound on opposite sides.</text>
</comment>
<dbReference type="PROSITE" id="PS51363">
    <property type="entry name" value="W2"/>
    <property type="match status" value="1"/>
</dbReference>
<dbReference type="STRING" id="13735.ENSPSIP00000015757"/>
<evidence type="ECO:0000256" key="1">
    <source>
        <dbReference type="ARBA" id="ARBA00004514"/>
    </source>
</evidence>
<dbReference type="GO" id="GO:0005634">
    <property type="term" value="C:nucleus"/>
    <property type="evidence" value="ECO:0007669"/>
    <property type="project" value="Ensembl"/>
</dbReference>
<dbReference type="InterPro" id="IPR003307">
    <property type="entry name" value="W2_domain"/>
</dbReference>
<dbReference type="Pfam" id="PF25084">
    <property type="entry name" value="LbH_EIF2B"/>
    <property type="match status" value="1"/>
</dbReference>
<dbReference type="GO" id="GO:0014003">
    <property type="term" value="P:oligodendrocyte development"/>
    <property type="evidence" value="ECO:0007669"/>
    <property type="project" value="Ensembl"/>
</dbReference>
<gene>
    <name evidence="11" type="primary">EIF2B5</name>
</gene>
<keyword evidence="5" id="KW-0648">Protein biosynthesis</keyword>
<feature type="region of interest" description="Disordered" evidence="9">
    <location>
        <begin position="1"/>
        <end position="34"/>
    </location>
</feature>
<evidence type="ECO:0000256" key="8">
    <source>
        <dbReference type="ARBA" id="ARBA00046432"/>
    </source>
</evidence>
<evidence type="ECO:0000256" key="2">
    <source>
        <dbReference type="ARBA" id="ARBA00007878"/>
    </source>
</evidence>
<comment type="similarity">
    <text evidence="2">Belongs to the eIF-2B gamma/epsilon subunits family.</text>
</comment>
<dbReference type="InterPro" id="IPR005835">
    <property type="entry name" value="NTP_transferase_dom"/>
</dbReference>
<dbReference type="GO" id="GO:0014002">
    <property type="term" value="P:astrocyte development"/>
    <property type="evidence" value="ECO:0007669"/>
    <property type="project" value="Ensembl"/>
</dbReference>
<dbReference type="FunFam" id="1.25.40.180:FF:000022">
    <property type="entry name" value="Translation initiation factor eIF-2B epsilon subunit"/>
    <property type="match status" value="1"/>
</dbReference>
<evidence type="ECO:0000256" key="5">
    <source>
        <dbReference type="ARBA" id="ARBA00022917"/>
    </source>
</evidence>
<feature type="domain" description="W2" evidence="10">
    <location>
        <begin position="533"/>
        <end position="710"/>
    </location>
</feature>
<name>K7G646_PELSI</name>
<dbReference type="Gene3D" id="3.90.550.10">
    <property type="entry name" value="Spore Coat Polysaccharide Biosynthesis Protein SpsA, Chain A"/>
    <property type="match status" value="1"/>
</dbReference>
<proteinExistence type="inferred from homology"/>
<dbReference type="CDD" id="cd11558">
    <property type="entry name" value="W2_eIF2B_epsilon"/>
    <property type="match status" value="1"/>
</dbReference>
<dbReference type="Pfam" id="PF02020">
    <property type="entry name" value="W2"/>
    <property type="match status" value="1"/>
</dbReference>
<evidence type="ECO:0000256" key="6">
    <source>
        <dbReference type="ARBA" id="ARBA00044144"/>
    </source>
</evidence>
<dbReference type="SUPFAM" id="SSF48371">
    <property type="entry name" value="ARM repeat"/>
    <property type="match status" value="1"/>
</dbReference>
<protein>
    <recommendedName>
        <fullName evidence="6">Translation initiation factor eIF2B subunit epsilon</fullName>
    </recommendedName>
    <alternativeName>
        <fullName evidence="7">eIF2B GDP-GTP exchange factor subunit epsilon</fullName>
    </alternativeName>
</protein>
<dbReference type="Ensembl" id="ENSPSIT00000015832.1">
    <property type="protein sequence ID" value="ENSPSIP00000015757.1"/>
    <property type="gene ID" value="ENSPSIG00000013933.1"/>
</dbReference>
<evidence type="ECO:0000256" key="4">
    <source>
        <dbReference type="ARBA" id="ARBA00022540"/>
    </source>
</evidence>
<feature type="region of interest" description="Disordered" evidence="9">
    <location>
        <begin position="490"/>
        <end position="537"/>
    </location>
</feature>
<dbReference type="InterPro" id="IPR056764">
    <property type="entry name" value="LbH_EIF2B3/5"/>
</dbReference>
<dbReference type="Gene3D" id="1.25.40.180">
    <property type="match status" value="1"/>
</dbReference>
<feature type="region of interest" description="Disordered" evidence="9">
    <location>
        <begin position="443"/>
        <end position="468"/>
    </location>
</feature>
<dbReference type="EMBL" id="AGCU01198301">
    <property type="status" value="NOT_ANNOTATED_CDS"/>
    <property type="molecule type" value="Genomic_DNA"/>
</dbReference>
<keyword evidence="3" id="KW-0963">Cytoplasm</keyword>
<dbReference type="GO" id="GO:0009408">
    <property type="term" value="P:response to heat"/>
    <property type="evidence" value="ECO:0007669"/>
    <property type="project" value="Ensembl"/>
</dbReference>
<reference evidence="11" key="4">
    <citation type="submission" date="2025-09" db="UniProtKB">
        <authorList>
            <consortium name="Ensembl"/>
        </authorList>
    </citation>
    <scope>IDENTIFICATION</scope>
</reference>
<dbReference type="Proteomes" id="UP000007267">
    <property type="component" value="Unassembled WGS sequence"/>
</dbReference>
<dbReference type="SUPFAM" id="SSF53448">
    <property type="entry name" value="Nucleotide-diphospho-sugar transferases"/>
    <property type="match status" value="1"/>
</dbReference>
<dbReference type="GO" id="GO:0003743">
    <property type="term" value="F:translation initiation factor activity"/>
    <property type="evidence" value="ECO:0007669"/>
    <property type="project" value="UniProtKB-KW"/>
</dbReference>
<dbReference type="InterPro" id="IPR051956">
    <property type="entry name" value="eIF2B_epsilon"/>
</dbReference>
<accession>K7G646</accession>
<dbReference type="InterPro" id="IPR011004">
    <property type="entry name" value="Trimer_LpxA-like_sf"/>
</dbReference>
<dbReference type="SMART" id="SM00515">
    <property type="entry name" value="eIF5C"/>
    <property type="match status" value="1"/>
</dbReference>
<feature type="compositionally biased region" description="Acidic residues" evidence="9">
    <location>
        <begin position="513"/>
        <end position="527"/>
    </location>
</feature>
<comment type="subcellular location">
    <subcellularLocation>
        <location evidence="1">Cytoplasm</location>
        <location evidence="1">Cytosol</location>
    </subcellularLocation>
</comment>
<dbReference type="InterPro" id="IPR044123">
    <property type="entry name" value="W2_eIF2B_epsilon"/>
</dbReference>
<evidence type="ECO:0000256" key="7">
    <source>
        <dbReference type="ARBA" id="ARBA00044345"/>
    </source>
</evidence>
<evidence type="ECO:0000256" key="9">
    <source>
        <dbReference type="SAM" id="MobiDB-lite"/>
    </source>
</evidence>
<sequence>ARRPIMAARGSGRRGAGSGGARGPDPQEEPPPPLQAVLGADSFNRRFFPISKDRPRVLLPLANVAMIDYTLEFLTATGVEETFVFCCWKSVEIKEHLLKSKWCRRTSPNKVRIMTSDLYRSLGDVLRDVDAKSLVRSDFLLVSGDVVSNINVSAALEEHRKRRKLEKNVSVMTMIFKASSPGHHARCQEDDIILAMDSTTNRVLHYQRTQGLKRFRFPMSLFQSNIETVEVRHDLLDCHISICAPQVAELFTDNFDYQTRDDFVRGLLVNEEVLGNQIHMHVTTEEYGARVSNLLMYEAVCSDIIRRWVYPLTPEMNFTDDATQSYTHSKHNIYRGAEVSLGQGSVLDENVLIGQGTVIGSNCSITNSVIGQNCKIGDDVILDGAFLWNGVHVADRVKIQQSIVCDEAEVKEGAILNPHCVLTSQVVVGPDIVLLEGTVISLHSPDEEEEDDDEFSDDSGVNKEESKVKLKGYNKAEVGSEGRGYLWKAADGSEADEEEQRQSLWGPTLNPEQESESESDLSQDSEQPDSRAASPQLDDVKVFQNEVLGTLQRGEEENISCDNLVLEINSLKYAYNIGLKEVMQVLSKVVLEFPLQQLDKGLDSQHYCVMLIPLLKNWSPVFKNYIKRASDHLDALSAIEEFFLEHDGLRTSIAKVLMTFYQLEILAEEMILCWFSQRDTSEKGRQLRKNQQLQKFIQWLEEAEEESSEGDQD</sequence>
<dbReference type="GO" id="GO:0002183">
    <property type="term" value="P:cytoplasmic translational initiation"/>
    <property type="evidence" value="ECO:0007669"/>
    <property type="project" value="Ensembl"/>
</dbReference>
<dbReference type="EMBL" id="AGCU01198300">
    <property type="status" value="NOT_ANNOTATED_CDS"/>
    <property type="molecule type" value="Genomic_DNA"/>
</dbReference>
<dbReference type="Pfam" id="PF00483">
    <property type="entry name" value="NTP_transferase"/>
    <property type="match status" value="1"/>
</dbReference>
<dbReference type="FunFam" id="2.160.10.10:FF:000033">
    <property type="entry name" value="Eukaryotic translation initiation factor 2B subunit epsilon"/>
    <property type="match status" value="1"/>
</dbReference>
<dbReference type="Gene3D" id="2.160.10.10">
    <property type="entry name" value="Hexapeptide repeat proteins"/>
    <property type="match status" value="2"/>
</dbReference>
<dbReference type="GO" id="GO:0005851">
    <property type="term" value="C:eukaryotic translation initiation factor 2B complex"/>
    <property type="evidence" value="ECO:0007669"/>
    <property type="project" value="Ensembl"/>
</dbReference>
<dbReference type="GO" id="GO:0034976">
    <property type="term" value="P:response to endoplasmic reticulum stress"/>
    <property type="evidence" value="ECO:0007669"/>
    <property type="project" value="Ensembl"/>
</dbReference>
<evidence type="ECO:0000313" key="12">
    <source>
        <dbReference type="Proteomes" id="UP000007267"/>
    </source>
</evidence>
<dbReference type="InterPro" id="IPR035543">
    <property type="entry name" value="eIF-2B_epsilon_N"/>
</dbReference>
<dbReference type="GO" id="GO:0042552">
    <property type="term" value="P:myelination"/>
    <property type="evidence" value="ECO:0007669"/>
    <property type="project" value="Ensembl"/>
</dbReference>
<dbReference type="GO" id="GO:0001541">
    <property type="term" value="P:ovarian follicle development"/>
    <property type="evidence" value="ECO:0007669"/>
    <property type="project" value="Ensembl"/>
</dbReference>
<dbReference type="GeneTree" id="ENSGT00510000047568"/>
<reference evidence="11" key="3">
    <citation type="submission" date="2025-08" db="UniProtKB">
        <authorList>
            <consortium name="Ensembl"/>
        </authorList>
    </citation>
    <scope>IDENTIFICATION</scope>
</reference>
<dbReference type="GO" id="GO:0005085">
    <property type="term" value="F:guanyl-nucleotide exchange factor activity"/>
    <property type="evidence" value="ECO:0007669"/>
    <property type="project" value="Ensembl"/>
</dbReference>
<dbReference type="CDD" id="cd04197">
    <property type="entry name" value="eIF-2B_epsilon_N"/>
    <property type="match status" value="1"/>
</dbReference>
<dbReference type="SUPFAM" id="SSF51161">
    <property type="entry name" value="Trimeric LpxA-like enzymes"/>
    <property type="match status" value="1"/>
</dbReference>
<keyword evidence="12" id="KW-1185">Reference proteome</keyword>
<dbReference type="GO" id="GO:0031369">
    <property type="term" value="F:translation initiation factor binding"/>
    <property type="evidence" value="ECO:0007669"/>
    <property type="project" value="InterPro"/>
</dbReference>
<dbReference type="AlphaFoldDB" id="K7G646"/>
<dbReference type="FunFam" id="3.90.550.10:FF:000100">
    <property type="entry name" value="translation initiation factor eIF-2B subunit epsilon"/>
    <property type="match status" value="1"/>
</dbReference>
<dbReference type="GO" id="GO:0050852">
    <property type="term" value="P:T cell receptor signaling pathway"/>
    <property type="evidence" value="ECO:0007669"/>
    <property type="project" value="Ensembl"/>
</dbReference>
<dbReference type="CDD" id="cd05787">
    <property type="entry name" value="LbH_eIF2B_epsilon"/>
    <property type="match status" value="1"/>
</dbReference>
<dbReference type="HOGENOM" id="CLU_012507_2_0_1"/>
<feature type="compositionally biased region" description="Gly residues" evidence="9">
    <location>
        <begin position="13"/>
        <end position="22"/>
    </location>
</feature>
<dbReference type="InterPro" id="IPR029044">
    <property type="entry name" value="Nucleotide-diphossugar_trans"/>
</dbReference>
<dbReference type="eggNOG" id="KOG1461">
    <property type="taxonomic scope" value="Eukaryota"/>
</dbReference>
<reference evidence="12" key="2">
    <citation type="journal article" date="2013" name="Nat. Genet.">
        <title>The draft genomes of soft-shell turtle and green sea turtle yield insights into the development and evolution of the turtle-specific body plan.</title>
        <authorList>
            <person name="Wang Z."/>
            <person name="Pascual-Anaya J."/>
            <person name="Zadissa A."/>
            <person name="Li W."/>
            <person name="Niimura Y."/>
            <person name="Huang Z."/>
            <person name="Li C."/>
            <person name="White S."/>
            <person name="Xiong Z."/>
            <person name="Fang D."/>
            <person name="Wang B."/>
            <person name="Ming Y."/>
            <person name="Chen Y."/>
            <person name="Zheng Y."/>
            <person name="Kuraku S."/>
            <person name="Pignatelli M."/>
            <person name="Herrero J."/>
            <person name="Beal K."/>
            <person name="Nozawa M."/>
            <person name="Li Q."/>
            <person name="Wang J."/>
            <person name="Zhang H."/>
            <person name="Yu L."/>
            <person name="Shigenobu S."/>
            <person name="Wang J."/>
            <person name="Liu J."/>
            <person name="Flicek P."/>
            <person name="Searle S."/>
            <person name="Wang J."/>
            <person name="Kuratani S."/>
            <person name="Yin Y."/>
            <person name="Aken B."/>
            <person name="Zhang G."/>
            <person name="Irie N."/>
        </authorList>
    </citation>
    <scope>NUCLEOTIDE SEQUENCE [LARGE SCALE GENOMIC DNA]</scope>
    <source>
        <strain evidence="12">Daiwa-1</strain>
    </source>
</reference>